<dbReference type="PROSITE" id="PS50837">
    <property type="entry name" value="NACHT"/>
    <property type="match status" value="1"/>
</dbReference>
<keyword evidence="1" id="KW-0677">Repeat</keyword>
<feature type="repeat" description="WD" evidence="2">
    <location>
        <begin position="979"/>
        <end position="1008"/>
    </location>
</feature>
<dbReference type="InterPro" id="IPR031359">
    <property type="entry name" value="NACHT_N"/>
</dbReference>
<feature type="compositionally biased region" description="Low complexity" evidence="3">
    <location>
        <begin position="42"/>
        <end position="59"/>
    </location>
</feature>
<gene>
    <name evidence="5" type="ORF">EDB81DRAFT_912810</name>
</gene>
<dbReference type="Pfam" id="PF00400">
    <property type="entry name" value="WD40"/>
    <property type="match status" value="2"/>
</dbReference>
<keyword evidence="2" id="KW-0853">WD repeat</keyword>
<comment type="caution">
    <text evidence="5">The sequence shown here is derived from an EMBL/GenBank/DDBJ whole genome shotgun (WGS) entry which is preliminary data.</text>
</comment>
<dbReference type="InterPro" id="IPR056884">
    <property type="entry name" value="NPHP3-like_N"/>
</dbReference>
<evidence type="ECO:0000256" key="1">
    <source>
        <dbReference type="ARBA" id="ARBA00022737"/>
    </source>
</evidence>
<dbReference type="AlphaFoldDB" id="A0A9P9DRM5"/>
<dbReference type="SMART" id="SM00320">
    <property type="entry name" value="WD40"/>
    <property type="match status" value="2"/>
</dbReference>
<evidence type="ECO:0000313" key="6">
    <source>
        <dbReference type="Proteomes" id="UP000738349"/>
    </source>
</evidence>
<evidence type="ECO:0000256" key="2">
    <source>
        <dbReference type="PROSITE-ProRule" id="PRU00221"/>
    </source>
</evidence>
<dbReference type="SUPFAM" id="SSF50978">
    <property type="entry name" value="WD40 repeat-like"/>
    <property type="match status" value="1"/>
</dbReference>
<reference evidence="5" key="1">
    <citation type="journal article" date="2021" name="Nat. Commun.">
        <title>Genetic determinants of endophytism in the Arabidopsis root mycobiome.</title>
        <authorList>
            <person name="Mesny F."/>
            <person name="Miyauchi S."/>
            <person name="Thiergart T."/>
            <person name="Pickel B."/>
            <person name="Atanasova L."/>
            <person name="Karlsson M."/>
            <person name="Huettel B."/>
            <person name="Barry K.W."/>
            <person name="Haridas S."/>
            <person name="Chen C."/>
            <person name="Bauer D."/>
            <person name="Andreopoulos W."/>
            <person name="Pangilinan J."/>
            <person name="LaButti K."/>
            <person name="Riley R."/>
            <person name="Lipzen A."/>
            <person name="Clum A."/>
            <person name="Drula E."/>
            <person name="Henrissat B."/>
            <person name="Kohler A."/>
            <person name="Grigoriev I.V."/>
            <person name="Martin F.M."/>
            <person name="Hacquard S."/>
        </authorList>
    </citation>
    <scope>NUCLEOTIDE SEQUENCE</scope>
    <source>
        <strain evidence="5">MPI-CAGE-AT-0147</strain>
    </source>
</reference>
<dbReference type="Pfam" id="PF24883">
    <property type="entry name" value="NPHP3_N"/>
    <property type="match status" value="1"/>
</dbReference>
<feature type="repeat" description="WD" evidence="2">
    <location>
        <begin position="936"/>
        <end position="963"/>
    </location>
</feature>
<dbReference type="InterPro" id="IPR036322">
    <property type="entry name" value="WD40_repeat_dom_sf"/>
</dbReference>
<dbReference type="InterPro" id="IPR001680">
    <property type="entry name" value="WD40_rpt"/>
</dbReference>
<dbReference type="EMBL" id="JAGMUV010000022">
    <property type="protein sequence ID" value="KAH7124420.1"/>
    <property type="molecule type" value="Genomic_DNA"/>
</dbReference>
<dbReference type="SUPFAM" id="SSF52540">
    <property type="entry name" value="P-loop containing nucleoside triphosphate hydrolases"/>
    <property type="match status" value="1"/>
</dbReference>
<keyword evidence="6" id="KW-1185">Reference proteome</keyword>
<evidence type="ECO:0000256" key="3">
    <source>
        <dbReference type="SAM" id="MobiDB-lite"/>
    </source>
</evidence>
<dbReference type="Gene3D" id="2.130.10.10">
    <property type="entry name" value="YVTN repeat-like/Quinoprotein amine dehydrogenase"/>
    <property type="match status" value="1"/>
</dbReference>
<organism evidence="5 6">
    <name type="scientific">Dactylonectria macrodidyma</name>
    <dbReference type="NCBI Taxonomy" id="307937"/>
    <lineage>
        <taxon>Eukaryota</taxon>
        <taxon>Fungi</taxon>
        <taxon>Dikarya</taxon>
        <taxon>Ascomycota</taxon>
        <taxon>Pezizomycotina</taxon>
        <taxon>Sordariomycetes</taxon>
        <taxon>Hypocreomycetidae</taxon>
        <taxon>Hypocreales</taxon>
        <taxon>Nectriaceae</taxon>
        <taxon>Dactylonectria</taxon>
    </lineage>
</organism>
<dbReference type="Proteomes" id="UP000738349">
    <property type="component" value="Unassembled WGS sequence"/>
</dbReference>
<feature type="non-terminal residue" evidence="5">
    <location>
        <position position="1008"/>
    </location>
</feature>
<dbReference type="PROSITE" id="PS50082">
    <property type="entry name" value="WD_REPEATS_2"/>
    <property type="match status" value="2"/>
</dbReference>
<dbReference type="InterPro" id="IPR027417">
    <property type="entry name" value="P-loop_NTPase"/>
</dbReference>
<feature type="region of interest" description="Disordered" evidence="3">
    <location>
        <begin position="1"/>
        <end position="85"/>
    </location>
</feature>
<feature type="domain" description="NACHT" evidence="4">
    <location>
        <begin position="409"/>
        <end position="626"/>
    </location>
</feature>
<dbReference type="PANTHER" id="PTHR10039:SF14">
    <property type="entry name" value="NACHT DOMAIN-CONTAINING PROTEIN"/>
    <property type="match status" value="1"/>
</dbReference>
<proteinExistence type="predicted"/>
<feature type="compositionally biased region" description="Pro residues" evidence="3">
    <location>
        <begin position="31"/>
        <end position="41"/>
    </location>
</feature>
<dbReference type="PANTHER" id="PTHR10039">
    <property type="entry name" value="AMELOGENIN"/>
    <property type="match status" value="1"/>
</dbReference>
<name>A0A9P9DRM5_9HYPO</name>
<dbReference type="InterPro" id="IPR015943">
    <property type="entry name" value="WD40/YVTN_repeat-like_dom_sf"/>
</dbReference>
<protein>
    <recommendedName>
        <fullName evidence="4">NACHT domain-containing protein</fullName>
    </recommendedName>
</protein>
<dbReference type="PROSITE" id="PS50294">
    <property type="entry name" value="WD_REPEATS_REGION"/>
    <property type="match status" value="1"/>
</dbReference>
<feature type="compositionally biased region" description="Pro residues" evidence="3">
    <location>
        <begin position="60"/>
        <end position="72"/>
    </location>
</feature>
<dbReference type="OrthoDB" id="538223at2759"/>
<sequence length="1008" mass="114153">MAPGWFRKIKSKLRSKQQTPPLELAFASPSTPSPTPAPTTPSQPTISQPASKPASKPAFKPAPRPTPRPTLSPPASANPETSSPSLQERLWNQAYDELKVNEPKVVEEYEKILSAELHRGESTSVTFEPRENEIGQTQETRWRQMQHLVQGGLERTQKEVAIKQRIDDGLQAVHAVMGAMDKAVQAAPQAALAWVGVSLGLEILSNPITEAGINRRGVYYVLSRMNWYWNLVRLLLDENRAEKSSTGLRDELDSHIVQLYQKLLLYQMKSVCLYHRNRAVVILRDMCKLDGWKGQLDEIQVAEATVRGDSEQYNTEQIKSYLQALAITARSQEVKLQDIYSAIQDQTRLQEKRHQDDKDKQCLKDLHVTDPRDDKKRIQDTKGGLFRDSYRWILSHADFKRWRDDTQNRLLWITGDPGKGKTMLLCGIIDELEKESTNRLSYFFCQATVDKLSNATAVLRGLIWLLVIKHPPLISHVWMKYNVVGKKLFEGINVWVSLTEILTDMLKDPTLDDVILVVDALDECTTNLSQLVDFVAQASSLSHAKWIVSSRNWPNIEGKLDKTTQKVRLSLELNEGSISGAVHSYIRHEVDQLAHNQTYNDETRNAVEQHLTTNANNTFLWVALVCHELRKVSATWDILDTLKEMPAGLEDLCDQMMEQIQKLGRRNPEMCRSVLSTVTTAYRPLHLEELGHLSGLPPNIQGTNDYVSKIVRMCGSFLAIRDNVVYIIHQSVKDFLSSNTYLFPSGMRDEHHAIFSRSLEALSKVLQRDIYSLRAPGFPINQVSTPKPDPLASTRYSCIYWVDHLHDSEPAAKIRDKDLQDSSAIHDFFQTKYLHWLEALSLLRSMSEGVMAMQKLRGLVRNIESRQLTELLRDAHRFILFHKRAIEIAPLQAYASALVFSPAHSRVRELFKKEEPDWMILKPSMEENWNACLQTLEGHSGLVNSVAFSANNRWIASGSLDKTTVKIGDASTGACVQTLEGHGDWVHSVAFSADGQRIASGSRDITVK</sequence>
<evidence type="ECO:0000259" key="4">
    <source>
        <dbReference type="PROSITE" id="PS50837"/>
    </source>
</evidence>
<dbReference type="InterPro" id="IPR007111">
    <property type="entry name" value="NACHT_NTPase"/>
</dbReference>
<dbReference type="Pfam" id="PF17100">
    <property type="entry name" value="NACHT_N"/>
    <property type="match status" value="1"/>
</dbReference>
<dbReference type="Gene3D" id="3.40.50.300">
    <property type="entry name" value="P-loop containing nucleotide triphosphate hydrolases"/>
    <property type="match status" value="1"/>
</dbReference>
<accession>A0A9P9DRM5</accession>
<evidence type="ECO:0000313" key="5">
    <source>
        <dbReference type="EMBL" id="KAH7124420.1"/>
    </source>
</evidence>